<evidence type="ECO:0000313" key="2">
    <source>
        <dbReference type="Proteomes" id="UP000028721"/>
    </source>
</evidence>
<protein>
    <recommendedName>
        <fullName evidence="3">Lipoprotein</fullName>
    </recommendedName>
</protein>
<accession>A0ABR4UAN6</accession>
<comment type="caution">
    <text evidence="1">The sequence shown here is derived from an EMBL/GenBank/DDBJ whole genome shotgun (WGS) entry which is preliminary data.</text>
</comment>
<gene>
    <name evidence="1" type="ORF">CR62_24110</name>
</gene>
<dbReference type="EMBL" id="JGVP01000009">
    <property type="protein sequence ID" value="KFB89009.1"/>
    <property type="molecule type" value="Genomic_DNA"/>
</dbReference>
<reference evidence="1 2" key="1">
    <citation type="submission" date="2014-03" db="EMBL/GenBank/DDBJ databases">
        <title>Draft genome sequence of the Serratia grimesii strain a2.</title>
        <authorList>
            <person name="Toymentseva A."/>
            <person name="Kazakov S."/>
            <person name="Giliazeva A."/>
            <person name="Ismagilova R."/>
            <person name="Shah R."/>
            <person name="Sharipova M."/>
            <person name="Khaitlina S."/>
            <person name="Mardanova A."/>
        </authorList>
    </citation>
    <scope>NUCLEOTIDE SEQUENCE [LARGE SCALE GENOMIC DNA]</scope>
    <source>
        <strain evidence="1 2">A2</strain>
    </source>
</reference>
<sequence length="127" mass="13704">MRKVILLATVSSILAGCAPSYVRDDVKTLDDSALCSRIGYAQAAGKMEAFKTGYNEINNREKNGSLTIALGDCKAFVQMGAIEAAKDAQSERDAAATTAVQMQNMQAQHNFEMQRLQQQASATTTTH</sequence>
<organism evidence="1 2">
    <name type="scientific">Serratia grimesii</name>
    <dbReference type="NCBI Taxonomy" id="82995"/>
    <lineage>
        <taxon>Bacteria</taxon>
        <taxon>Pseudomonadati</taxon>
        <taxon>Pseudomonadota</taxon>
        <taxon>Gammaproteobacteria</taxon>
        <taxon>Enterobacterales</taxon>
        <taxon>Yersiniaceae</taxon>
        <taxon>Serratia</taxon>
    </lineage>
</organism>
<evidence type="ECO:0000313" key="1">
    <source>
        <dbReference type="EMBL" id="KFB89009.1"/>
    </source>
</evidence>
<evidence type="ECO:0008006" key="3">
    <source>
        <dbReference type="Google" id="ProtNLM"/>
    </source>
</evidence>
<name>A0ABR4UAN6_9GAMM</name>
<dbReference type="PROSITE" id="PS51257">
    <property type="entry name" value="PROKAR_LIPOPROTEIN"/>
    <property type="match status" value="1"/>
</dbReference>
<keyword evidence="2" id="KW-1185">Reference proteome</keyword>
<proteinExistence type="predicted"/>
<dbReference type="Proteomes" id="UP000028721">
    <property type="component" value="Unassembled WGS sequence"/>
</dbReference>